<dbReference type="RefSeq" id="XP_056772173.1">
    <property type="nucleotide sequence ID" value="XM_056904406.1"/>
</dbReference>
<evidence type="ECO:0000313" key="3">
    <source>
        <dbReference type="Proteomes" id="UP001213681"/>
    </source>
</evidence>
<dbReference type="AlphaFoldDB" id="A0AAD6G9F0"/>
<reference evidence="2" key="2">
    <citation type="journal article" date="2023" name="IMA Fungus">
        <title>Comparative genomic study of the Penicillium genus elucidates a diverse pangenome and 15 lateral gene transfer events.</title>
        <authorList>
            <person name="Petersen C."/>
            <person name="Sorensen T."/>
            <person name="Nielsen M.R."/>
            <person name="Sondergaard T.E."/>
            <person name="Sorensen J.L."/>
            <person name="Fitzpatrick D.A."/>
            <person name="Frisvad J.C."/>
            <person name="Nielsen K.L."/>
        </authorList>
    </citation>
    <scope>NUCLEOTIDE SEQUENCE</scope>
    <source>
        <strain evidence="2">IBT 16125</strain>
    </source>
</reference>
<reference evidence="2" key="1">
    <citation type="submission" date="2022-12" db="EMBL/GenBank/DDBJ databases">
        <authorList>
            <person name="Petersen C."/>
        </authorList>
    </citation>
    <scope>NUCLEOTIDE SEQUENCE</scope>
    <source>
        <strain evidence="2">IBT 16125</strain>
    </source>
</reference>
<sequence length="68" mass="8039">MAGDIENSLIQKAARRAKLSQQIDEAQKEKLRAQRSQQERVEADRKRNERTQRSQQEMKMSKNKLELV</sequence>
<gene>
    <name evidence="2" type="ORF">N7458_001012</name>
</gene>
<feature type="compositionally biased region" description="Basic and acidic residues" evidence="1">
    <location>
        <begin position="25"/>
        <end position="52"/>
    </location>
</feature>
<evidence type="ECO:0000313" key="2">
    <source>
        <dbReference type="EMBL" id="KAJ5465326.1"/>
    </source>
</evidence>
<comment type="caution">
    <text evidence="2">The sequence shown here is derived from an EMBL/GenBank/DDBJ whole genome shotgun (WGS) entry which is preliminary data.</text>
</comment>
<dbReference type="GeneID" id="81594649"/>
<keyword evidence="3" id="KW-1185">Reference proteome</keyword>
<proteinExistence type="predicted"/>
<dbReference type="EMBL" id="JAPVEA010000001">
    <property type="protein sequence ID" value="KAJ5465326.1"/>
    <property type="molecule type" value="Genomic_DNA"/>
</dbReference>
<feature type="region of interest" description="Disordered" evidence="1">
    <location>
        <begin position="21"/>
        <end position="68"/>
    </location>
</feature>
<dbReference type="Proteomes" id="UP001213681">
    <property type="component" value="Unassembled WGS sequence"/>
</dbReference>
<evidence type="ECO:0000256" key="1">
    <source>
        <dbReference type="SAM" id="MobiDB-lite"/>
    </source>
</evidence>
<name>A0AAD6G9F0_9EURO</name>
<protein>
    <submittedName>
        <fullName evidence="2">Uncharacterized protein</fullName>
    </submittedName>
</protein>
<feature type="compositionally biased region" description="Basic and acidic residues" evidence="1">
    <location>
        <begin position="59"/>
        <end position="68"/>
    </location>
</feature>
<accession>A0AAD6G9F0</accession>
<organism evidence="2 3">
    <name type="scientific">Penicillium daleae</name>
    <dbReference type="NCBI Taxonomy" id="63821"/>
    <lineage>
        <taxon>Eukaryota</taxon>
        <taxon>Fungi</taxon>
        <taxon>Dikarya</taxon>
        <taxon>Ascomycota</taxon>
        <taxon>Pezizomycotina</taxon>
        <taxon>Eurotiomycetes</taxon>
        <taxon>Eurotiomycetidae</taxon>
        <taxon>Eurotiales</taxon>
        <taxon>Aspergillaceae</taxon>
        <taxon>Penicillium</taxon>
    </lineage>
</organism>